<evidence type="ECO:0000313" key="2">
    <source>
        <dbReference type="EMBL" id="VDI75992.1"/>
    </source>
</evidence>
<accession>A0A8B6H9B7</accession>
<dbReference type="AlphaFoldDB" id="A0A8B6H9B7"/>
<sequence>MLAMKTEMTGVNQNIDKLNDKLDSKIDMLQIENKQLKSRVVSLENQVDKIEASSRKNNLLFMGVDDKPSDVNNVFEDISNKSSNQKESWEECEMKIRLFLESVLELGKEFAENVQIEHVQRVRGTERKRPIIVRFLSCRDKT</sequence>
<protein>
    <submittedName>
        <fullName evidence="2">Uncharacterized protein</fullName>
    </submittedName>
</protein>
<comment type="caution">
    <text evidence="2">The sequence shown here is derived from an EMBL/GenBank/DDBJ whole genome shotgun (WGS) entry which is preliminary data.</text>
</comment>
<evidence type="ECO:0000313" key="3">
    <source>
        <dbReference type="Proteomes" id="UP000596742"/>
    </source>
</evidence>
<feature type="coiled-coil region" evidence="1">
    <location>
        <begin position="1"/>
        <end position="53"/>
    </location>
</feature>
<dbReference type="Proteomes" id="UP000596742">
    <property type="component" value="Unassembled WGS sequence"/>
</dbReference>
<evidence type="ECO:0000256" key="1">
    <source>
        <dbReference type="SAM" id="Coils"/>
    </source>
</evidence>
<keyword evidence="3" id="KW-1185">Reference proteome</keyword>
<gene>
    <name evidence="2" type="ORF">MGAL_10B004139</name>
</gene>
<dbReference type="OrthoDB" id="6140814at2759"/>
<proteinExistence type="predicted"/>
<reference evidence="2" key="1">
    <citation type="submission" date="2018-11" db="EMBL/GenBank/DDBJ databases">
        <authorList>
            <person name="Alioto T."/>
            <person name="Alioto T."/>
        </authorList>
    </citation>
    <scope>NUCLEOTIDE SEQUENCE</scope>
</reference>
<name>A0A8B6H9B7_MYTGA</name>
<organism evidence="2 3">
    <name type="scientific">Mytilus galloprovincialis</name>
    <name type="common">Mediterranean mussel</name>
    <dbReference type="NCBI Taxonomy" id="29158"/>
    <lineage>
        <taxon>Eukaryota</taxon>
        <taxon>Metazoa</taxon>
        <taxon>Spiralia</taxon>
        <taxon>Lophotrochozoa</taxon>
        <taxon>Mollusca</taxon>
        <taxon>Bivalvia</taxon>
        <taxon>Autobranchia</taxon>
        <taxon>Pteriomorphia</taxon>
        <taxon>Mytilida</taxon>
        <taxon>Mytiloidea</taxon>
        <taxon>Mytilidae</taxon>
        <taxon>Mytilinae</taxon>
        <taxon>Mytilus</taxon>
    </lineage>
</organism>
<keyword evidence="1" id="KW-0175">Coiled coil</keyword>
<dbReference type="EMBL" id="UYJE01009709">
    <property type="protein sequence ID" value="VDI75992.1"/>
    <property type="molecule type" value="Genomic_DNA"/>
</dbReference>